<protein>
    <submittedName>
        <fullName evidence="1">Putative extracellular solutebinding protein family 1</fullName>
    </submittedName>
</protein>
<organism evidence="1">
    <name type="scientific">termite gut metagenome</name>
    <dbReference type="NCBI Taxonomy" id="433724"/>
    <lineage>
        <taxon>unclassified sequences</taxon>
        <taxon>metagenomes</taxon>
        <taxon>organismal metagenomes</taxon>
    </lineage>
</organism>
<sequence length="442" mass="49245">MRVKRIGCALLCAALLCAVCGCNTIEQASQPEPEDKITLNFWEIDWSGSDSLVYGDRLAKLLAEYGAQHPNIDIHFQLIPQEDAYEVFRTAAVAGTEPDLCSSHMAQPIYFASLRQTLDLGPILDAWEAEQSPVLQEIDDAYFQIYTYEDALTAIPFGLDCRVLYYREDYFESAGIHTPPNTVEEFSEAFEKLQTTFPESTPFLFSADTTFSATASSLFFLSMNGAKSETSALDAVITGRNAISAYRILDGWIDEGYIPALPLQLSDEDVRKSFLSGGACMILTQPIVAWLNEADLYSVCSVSNTPAGPFAIRGYTYYSPVCYQGFNTTEHPNEVRDLIKWLVEHNETLFTEGKSCVLPIRASYADTLSGVDKNIAEIYAMISRYGRMSNYPHSVIYPFQYVLQNEGILGDPLIDTLSGVDVLEALSKADQEYQQILESYGY</sequence>
<accession>S0DG06</accession>
<dbReference type="AlphaFoldDB" id="S0DG06"/>
<dbReference type="Gene3D" id="3.40.190.10">
    <property type="entry name" value="Periplasmic binding protein-like II"/>
    <property type="match status" value="2"/>
</dbReference>
<dbReference type="PANTHER" id="PTHR43649:SF12">
    <property type="entry name" value="DIACETYLCHITOBIOSE BINDING PROTEIN DASA"/>
    <property type="match status" value="1"/>
</dbReference>
<dbReference type="Pfam" id="PF01547">
    <property type="entry name" value="SBP_bac_1"/>
    <property type="match status" value="1"/>
</dbReference>
<proteinExistence type="predicted"/>
<dbReference type="SUPFAM" id="SSF53850">
    <property type="entry name" value="Periplasmic binding protein-like II"/>
    <property type="match status" value="1"/>
</dbReference>
<dbReference type="InterPro" id="IPR006059">
    <property type="entry name" value="SBP"/>
</dbReference>
<reference evidence="1" key="1">
    <citation type="submission" date="2012-10" db="EMBL/GenBank/DDBJ databases">
        <authorList>
            <person name="Sandrine L."/>
        </authorList>
    </citation>
    <scope>NUCLEOTIDE SEQUENCE</scope>
</reference>
<dbReference type="EMBL" id="HF548330">
    <property type="protein sequence ID" value="CCO21800.1"/>
    <property type="molecule type" value="Genomic_DNA"/>
</dbReference>
<dbReference type="PROSITE" id="PS51257">
    <property type="entry name" value="PROKAR_LIPOPROTEIN"/>
    <property type="match status" value="1"/>
</dbReference>
<evidence type="ECO:0000313" key="1">
    <source>
        <dbReference type="EMBL" id="CCO21800.1"/>
    </source>
</evidence>
<reference evidence="1" key="2">
    <citation type="journal article" date="2013" name="Biotechnol. Biofuels">
        <title>Mining for hemicellulases in the fungus-growing termite Pseudacanthotermes militaris using functional metagenomics.</title>
        <authorList>
            <person name="Bastien G."/>
            <person name="Arnal G."/>
            <person name="Bozonnet S."/>
            <person name="Laguerre S."/>
            <person name="Ferreira F."/>
            <person name="Faure R."/>
            <person name="Henrissat B."/>
            <person name="Lefevre F."/>
            <person name="Robe P."/>
            <person name="Bouchez O."/>
            <person name="Noirot C."/>
            <person name="Dumon C."/>
            <person name="O'Donohue M."/>
        </authorList>
    </citation>
    <scope>NUCLEOTIDE SEQUENCE</scope>
</reference>
<dbReference type="InterPro" id="IPR050490">
    <property type="entry name" value="Bact_solute-bd_prot1"/>
</dbReference>
<gene>
    <name evidence="1" type="ORF">BN138_988</name>
</gene>
<name>S0DG06_9ZZZZ</name>
<dbReference type="PANTHER" id="PTHR43649">
    <property type="entry name" value="ARABINOSE-BINDING PROTEIN-RELATED"/>
    <property type="match status" value="1"/>
</dbReference>